<dbReference type="PANTHER" id="PTHR38593">
    <property type="entry name" value="BLR2558 PROTEIN"/>
    <property type="match status" value="1"/>
</dbReference>
<dbReference type="InterPro" id="IPR025419">
    <property type="entry name" value="DUF4142"/>
</dbReference>
<protein>
    <submittedName>
        <fullName evidence="2">DUF4142 domain-containing protein</fullName>
    </submittedName>
</protein>
<evidence type="ECO:0000259" key="1">
    <source>
        <dbReference type="Pfam" id="PF13628"/>
    </source>
</evidence>
<evidence type="ECO:0000313" key="3">
    <source>
        <dbReference type="Proteomes" id="UP000664698"/>
    </source>
</evidence>
<dbReference type="EMBL" id="JAFKCW010000001">
    <property type="protein sequence ID" value="MBN7799480.1"/>
    <property type="molecule type" value="Genomic_DNA"/>
</dbReference>
<reference evidence="2 3" key="1">
    <citation type="submission" date="2021-03" db="EMBL/GenBank/DDBJ databases">
        <title>novel species isolated from a fishpond in China.</title>
        <authorList>
            <person name="Lu H."/>
            <person name="Cai Z."/>
        </authorList>
    </citation>
    <scope>NUCLEOTIDE SEQUENCE [LARGE SCALE GENOMIC DNA]</scope>
    <source>
        <strain evidence="2 3">JCM 31546</strain>
    </source>
</reference>
<dbReference type="PROSITE" id="PS51257">
    <property type="entry name" value="PROKAR_LIPOPROTEIN"/>
    <property type="match status" value="1"/>
</dbReference>
<gene>
    <name evidence="2" type="ORF">J0A67_01340</name>
</gene>
<dbReference type="Pfam" id="PF13628">
    <property type="entry name" value="DUF4142"/>
    <property type="match status" value="1"/>
</dbReference>
<organism evidence="2 3">
    <name type="scientific">Algoriphagus aestuariicola</name>
    <dbReference type="NCBI Taxonomy" id="1852016"/>
    <lineage>
        <taxon>Bacteria</taxon>
        <taxon>Pseudomonadati</taxon>
        <taxon>Bacteroidota</taxon>
        <taxon>Cytophagia</taxon>
        <taxon>Cytophagales</taxon>
        <taxon>Cyclobacteriaceae</taxon>
        <taxon>Algoriphagus</taxon>
    </lineage>
</organism>
<keyword evidence="3" id="KW-1185">Reference proteome</keyword>
<evidence type="ECO:0000313" key="2">
    <source>
        <dbReference type="EMBL" id="MBN7799480.1"/>
    </source>
</evidence>
<dbReference type="InterPro" id="IPR012347">
    <property type="entry name" value="Ferritin-like"/>
</dbReference>
<proteinExistence type="predicted"/>
<sequence>MKNLINIQSILAFSIGLTGTLILASSCSEKTVDSKEVAENENVDKLTADDQTIVVIDNDSGVKFLMDAAEMQLEEISLGKLAQKKGTASDVKELGKMMEADHTQSFTEISALAQSKAVSIPTSVTEDSKDVYTKLEEKTGNDFDKTYSEMMVEHHEDAIDLFEKASTDSEDPAIKTWANSKLPGLKTHLDHAKACKEKRKDAL</sequence>
<dbReference type="PANTHER" id="PTHR38593:SF1">
    <property type="entry name" value="BLR2558 PROTEIN"/>
    <property type="match status" value="1"/>
</dbReference>
<comment type="caution">
    <text evidence="2">The sequence shown here is derived from an EMBL/GenBank/DDBJ whole genome shotgun (WGS) entry which is preliminary data.</text>
</comment>
<dbReference type="Proteomes" id="UP000664698">
    <property type="component" value="Unassembled WGS sequence"/>
</dbReference>
<dbReference type="RefSeq" id="WP_206567472.1">
    <property type="nucleotide sequence ID" value="NZ_JAFKCW010000001.1"/>
</dbReference>
<dbReference type="Gene3D" id="1.20.1260.10">
    <property type="match status" value="1"/>
</dbReference>
<accession>A0ABS3BJK4</accession>
<feature type="domain" description="DUF4142" evidence="1">
    <location>
        <begin position="63"/>
        <end position="194"/>
    </location>
</feature>
<name>A0ABS3BJK4_9BACT</name>